<dbReference type="EMBL" id="BNJG01000002">
    <property type="protein sequence ID" value="GHO56725.1"/>
    <property type="molecule type" value="Genomic_DNA"/>
</dbReference>
<evidence type="ECO:0000256" key="9">
    <source>
        <dbReference type="ARBA" id="ARBA00049244"/>
    </source>
</evidence>
<dbReference type="InterPro" id="IPR001098">
    <property type="entry name" value="DNA-dir_DNA_pol_A_palm_dom"/>
</dbReference>
<dbReference type="Proteomes" id="UP000654345">
    <property type="component" value="Unassembled WGS sequence"/>
</dbReference>
<dbReference type="Gene3D" id="3.30.70.370">
    <property type="match status" value="1"/>
</dbReference>
<dbReference type="Gene3D" id="1.20.1060.10">
    <property type="entry name" value="Taq DNA Polymerase, Chain T, domain 4"/>
    <property type="match status" value="1"/>
</dbReference>
<keyword evidence="8" id="KW-0238">DNA-binding</keyword>
<proteinExistence type="inferred from homology"/>
<comment type="similarity">
    <text evidence="1">Belongs to the DNA polymerase type-A family.</text>
</comment>
<feature type="domain" description="DNA-directed DNA polymerase family A palm" evidence="11">
    <location>
        <begin position="481"/>
        <end position="694"/>
    </location>
</feature>
<dbReference type="InterPro" id="IPR012337">
    <property type="entry name" value="RNaseH-like_sf"/>
</dbReference>
<dbReference type="SMART" id="SM00474">
    <property type="entry name" value="35EXOc"/>
    <property type="match status" value="1"/>
</dbReference>
<dbReference type="Gene3D" id="1.10.150.20">
    <property type="entry name" value="5' to 3' exonuclease, C-terminal subdomain"/>
    <property type="match status" value="1"/>
</dbReference>
<evidence type="ECO:0000259" key="10">
    <source>
        <dbReference type="SMART" id="SM00474"/>
    </source>
</evidence>
<evidence type="ECO:0000256" key="4">
    <source>
        <dbReference type="ARBA" id="ARBA00022679"/>
    </source>
</evidence>
<comment type="caution">
    <text evidence="12">The sequence shown here is derived from an EMBL/GenBank/DDBJ whole genome shotgun (WGS) entry which is preliminary data.</text>
</comment>
<accession>A0ABQ3UWL1</accession>
<sequence length="733" mass="82267">MITPELCEQLAQRKAELIAHLSTPSPPVSPFTPNGSICRCQQPATCYSDQGDSFCEDCRNQASRTQCAASPALVRVTSAPFFLQDVAGIIEWTQTYQSLIVDLETTGMHEHLDRVVAITLGRPGKIAILDMRPYYGLPAEEQATWREVLHYLFHQDGITWIGHNLKFDWKFLAAHFEVHLPRVYDTMLAEQLIHGVGLNRAGMRESAARYRLPVSKEARAWFPGLHTRPTEWVAPFPAEQLVYMVQDIEIPYAIAQHQRPRIKELKLARVVHLENEAVPALAAMEMRGVCIDVERWRSILARKQERQQALEPELRKALGAALQRACDDYQAALTQEEKRLVDAYRANPAQSSWEPFRRKGLAQWQATHKKPLQPKERGTINLASPPQLLAALRALGVPVTATDEETLEPYAKEHTAVASLLQWKELHKFASSFGENLLAMVDTDGRLRTDYAQIGAVSGRIICSKPNLQQIPAEEEEKGQEEPVRRCFVVPPGYSILKADLSNIELRILAEVSRDQTMLRLFAEGKDLHAETAKLMFHLSPETDTKKHLYKGVPVRKIAKTINFGLAYGMGANGLANRAGVDLPTAKSLIRTYFETYRGIARWLPLTAKQALEQGYAVTLAGRRRTFGSIPTSVDWSREVRASAERSAKNHPIQGTNADILKRALALLHASLPPGAHLILAVHDEIVVECPESCMAEAEQAMKEVMVQACRDFLKVVHIPAPEVLIDTYWRKE</sequence>
<evidence type="ECO:0000313" key="12">
    <source>
        <dbReference type="EMBL" id="GHO56725.1"/>
    </source>
</evidence>
<keyword evidence="13" id="KW-1185">Reference proteome</keyword>
<dbReference type="Pfam" id="PF00476">
    <property type="entry name" value="DNA_pol_A"/>
    <property type="match status" value="1"/>
</dbReference>
<evidence type="ECO:0000256" key="2">
    <source>
        <dbReference type="ARBA" id="ARBA00012417"/>
    </source>
</evidence>
<reference evidence="12 13" key="1">
    <citation type="journal article" date="2021" name="Int. J. Syst. Evol. Microbiol.">
        <title>Reticulibacter mediterranei gen. nov., sp. nov., within the new family Reticulibacteraceae fam. nov., and Ktedonospora formicarum gen. nov., sp. nov., Ktedonobacter robiniae sp. nov., Dictyobacter formicarum sp. nov. and Dictyobacter arantiisoli sp. nov., belonging to the class Ktedonobacteria.</title>
        <authorList>
            <person name="Yabe S."/>
            <person name="Zheng Y."/>
            <person name="Wang C.M."/>
            <person name="Sakai Y."/>
            <person name="Abe K."/>
            <person name="Yokota A."/>
            <person name="Donadio S."/>
            <person name="Cavaletti L."/>
            <person name="Monciardini P."/>
        </authorList>
    </citation>
    <scope>NUCLEOTIDE SEQUENCE [LARGE SCALE GENOMIC DNA]</scope>
    <source>
        <strain evidence="12 13">SOSP1-30</strain>
    </source>
</reference>
<dbReference type="EC" id="2.7.7.7" evidence="2"/>
<evidence type="ECO:0000256" key="5">
    <source>
        <dbReference type="ARBA" id="ARBA00022695"/>
    </source>
</evidence>
<evidence type="ECO:0000256" key="7">
    <source>
        <dbReference type="ARBA" id="ARBA00022932"/>
    </source>
</evidence>
<gene>
    <name evidence="12" type="ORF">KSB_52000</name>
</gene>
<evidence type="ECO:0000256" key="6">
    <source>
        <dbReference type="ARBA" id="ARBA00022705"/>
    </source>
</evidence>
<dbReference type="SUPFAM" id="SSF56672">
    <property type="entry name" value="DNA/RNA polymerases"/>
    <property type="match status" value="1"/>
</dbReference>
<organism evidence="12 13">
    <name type="scientific">Ktedonobacter robiniae</name>
    <dbReference type="NCBI Taxonomy" id="2778365"/>
    <lineage>
        <taxon>Bacteria</taxon>
        <taxon>Bacillati</taxon>
        <taxon>Chloroflexota</taxon>
        <taxon>Ktedonobacteria</taxon>
        <taxon>Ktedonobacterales</taxon>
        <taxon>Ktedonobacteraceae</taxon>
        <taxon>Ktedonobacter</taxon>
    </lineage>
</organism>
<dbReference type="Pfam" id="PF01612">
    <property type="entry name" value="DNA_pol_A_exo1"/>
    <property type="match status" value="1"/>
</dbReference>
<keyword evidence="5" id="KW-0548">Nucleotidyltransferase</keyword>
<evidence type="ECO:0000313" key="13">
    <source>
        <dbReference type="Proteomes" id="UP000654345"/>
    </source>
</evidence>
<keyword evidence="7" id="KW-0239">DNA-directed DNA polymerase</keyword>
<dbReference type="InterPro" id="IPR002562">
    <property type="entry name" value="3'-5'_exonuclease_dom"/>
</dbReference>
<dbReference type="InterPro" id="IPR036397">
    <property type="entry name" value="RNaseH_sf"/>
</dbReference>
<evidence type="ECO:0000259" key="11">
    <source>
        <dbReference type="SMART" id="SM00482"/>
    </source>
</evidence>
<name>A0ABQ3UWL1_9CHLR</name>
<dbReference type="SMART" id="SM00482">
    <property type="entry name" value="POLAc"/>
    <property type="match status" value="1"/>
</dbReference>
<dbReference type="Gene3D" id="3.30.420.10">
    <property type="entry name" value="Ribonuclease H-like superfamily/Ribonuclease H"/>
    <property type="match status" value="1"/>
</dbReference>
<dbReference type="PANTHER" id="PTHR10133:SF27">
    <property type="entry name" value="DNA POLYMERASE NU"/>
    <property type="match status" value="1"/>
</dbReference>
<comment type="catalytic activity">
    <reaction evidence="9">
        <text>DNA(n) + a 2'-deoxyribonucleoside 5'-triphosphate = DNA(n+1) + diphosphate</text>
        <dbReference type="Rhea" id="RHEA:22508"/>
        <dbReference type="Rhea" id="RHEA-COMP:17339"/>
        <dbReference type="Rhea" id="RHEA-COMP:17340"/>
        <dbReference type="ChEBI" id="CHEBI:33019"/>
        <dbReference type="ChEBI" id="CHEBI:61560"/>
        <dbReference type="ChEBI" id="CHEBI:173112"/>
        <dbReference type="EC" id="2.7.7.7"/>
    </reaction>
</comment>
<dbReference type="InterPro" id="IPR002298">
    <property type="entry name" value="DNA_polymerase_A"/>
</dbReference>
<evidence type="ECO:0000256" key="8">
    <source>
        <dbReference type="ARBA" id="ARBA00023125"/>
    </source>
</evidence>
<evidence type="ECO:0000256" key="3">
    <source>
        <dbReference type="ARBA" id="ARBA00020311"/>
    </source>
</evidence>
<dbReference type="InterPro" id="IPR043502">
    <property type="entry name" value="DNA/RNA_pol_sf"/>
</dbReference>
<protein>
    <recommendedName>
        <fullName evidence="3">DNA polymerase I</fullName>
        <ecNumber evidence="2">2.7.7.7</ecNumber>
    </recommendedName>
</protein>
<dbReference type="InterPro" id="IPR019760">
    <property type="entry name" value="DNA-dir_DNA_pol_A_CS"/>
</dbReference>
<dbReference type="PROSITE" id="PS00447">
    <property type="entry name" value="DNA_POLYMERASE_A"/>
    <property type="match status" value="1"/>
</dbReference>
<dbReference type="PANTHER" id="PTHR10133">
    <property type="entry name" value="DNA POLYMERASE I"/>
    <property type="match status" value="1"/>
</dbReference>
<keyword evidence="4" id="KW-0808">Transferase</keyword>
<evidence type="ECO:0000256" key="1">
    <source>
        <dbReference type="ARBA" id="ARBA00007705"/>
    </source>
</evidence>
<feature type="domain" description="3'-5' exonuclease" evidence="10">
    <location>
        <begin position="80"/>
        <end position="263"/>
    </location>
</feature>
<keyword evidence="6" id="KW-0235">DNA replication</keyword>
<dbReference type="SUPFAM" id="SSF53098">
    <property type="entry name" value="Ribonuclease H-like"/>
    <property type="match status" value="1"/>
</dbReference>
<dbReference type="PRINTS" id="PR00868">
    <property type="entry name" value="DNAPOLI"/>
</dbReference>